<feature type="non-terminal residue" evidence="2">
    <location>
        <position position="1"/>
    </location>
</feature>
<dbReference type="Proteomes" id="UP000324800">
    <property type="component" value="Unassembled WGS sequence"/>
</dbReference>
<feature type="coiled-coil region" evidence="1">
    <location>
        <begin position="3"/>
        <end position="58"/>
    </location>
</feature>
<gene>
    <name evidence="2" type="ORF">EZS28_043169</name>
</gene>
<dbReference type="AlphaFoldDB" id="A0A5J4TSJ8"/>
<evidence type="ECO:0000313" key="2">
    <source>
        <dbReference type="EMBL" id="KAA6361304.1"/>
    </source>
</evidence>
<dbReference type="InterPro" id="IPR016024">
    <property type="entry name" value="ARM-type_fold"/>
</dbReference>
<dbReference type="Gene3D" id="1.25.10.10">
    <property type="entry name" value="Leucine-rich Repeat Variant"/>
    <property type="match status" value="1"/>
</dbReference>
<evidence type="ECO:0000256" key="1">
    <source>
        <dbReference type="SAM" id="Coils"/>
    </source>
</evidence>
<accession>A0A5J4TSJ8</accession>
<keyword evidence="1" id="KW-0175">Coiled coil</keyword>
<comment type="caution">
    <text evidence="2">The sequence shown here is derived from an EMBL/GenBank/DDBJ whole genome shotgun (WGS) entry which is preliminary data.</text>
</comment>
<dbReference type="EMBL" id="SNRW01025740">
    <property type="protein sequence ID" value="KAA6361304.1"/>
    <property type="molecule type" value="Genomic_DNA"/>
</dbReference>
<proteinExistence type="predicted"/>
<protein>
    <submittedName>
        <fullName evidence="2">Uncharacterized protein</fullName>
    </submittedName>
</protein>
<dbReference type="SUPFAM" id="SSF57997">
    <property type="entry name" value="Tropomyosin"/>
    <property type="match status" value="1"/>
</dbReference>
<dbReference type="SUPFAM" id="SSF48371">
    <property type="entry name" value="ARM repeat"/>
    <property type="match status" value="1"/>
</dbReference>
<reference evidence="2 3" key="1">
    <citation type="submission" date="2019-03" db="EMBL/GenBank/DDBJ databases">
        <title>Single cell metagenomics reveals metabolic interactions within the superorganism composed of flagellate Streblomastix strix and complex community of Bacteroidetes bacteria on its surface.</title>
        <authorList>
            <person name="Treitli S.C."/>
            <person name="Kolisko M."/>
            <person name="Husnik F."/>
            <person name="Keeling P."/>
            <person name="Hampl V."/>
        </authorList>
    </citation>
    <scope>NUCLEOTIDE SEQUENCE [LARGE SCALE GENOMIC DNA]</scope>
    <source>
        <strain evidence="2">ST1C</strain>
    </source>
</reference>
<sequence length="410" mass="46719">EEKAQVEIRANRAEGQVQVLTEEKAQVEIRANRAEGQVQVLTEEKAQVEIRANRAEGQVQVLTTTAEGQIRTFTTQITQKDQSIKTLTTEMNQKQQRIDQLTQENTQKELRIKTLTTEMNQKQQSINTLTREKTQFELRSTTAEGQIIEMQKQITTANNQINDLLIQIRKNLERIIVRPKEIKITFEQTSYDSYINMIQSTAYNIINNKFEGKNDDEGRKLFIKAGIAKALVNIFEKQNSECIKEGHVKAFYALTHPASHDVGLLIYSQSPYEGLFKLLKHTNADISEYAIKSFWSIIAAGAQTTLETVQHPHFDVLATYDGIEQLYQFTLSSNARDDSKNIAAVSIAHLYGEKVIEKTIIRESVINRLKKLVNDSRVWEKKQSRNALILLALNPVNEAEIKKGGFTIPK</sequence>
<evidence type="ECO:0000313" key="3">
    <source>
        <dbReference type="Proteomes" id="UP000324800"/>
    </source>
</evidence>
<dbReference type="InterPro" id="IPR011989">
    <property type="entry name" value="ARM-like"/>
</dbReference>
<feature type="coiled-coil region" evidence="1">
    <location>
        <begin position="84"/>
        <end position="167"/>
    </location>
</feature>
<dbReference type="OrthoDB" id="10255512at2759"/>
<organism evidence="2 3">
    <name type="scientific">Streblomastix strix</name>
    <dbReference type="NCBI Taxonomy" id="222440"/>
    <lineage>
        <taxon>Eukaryota</taxon>
        <taxon>Metamonada</taxon>
        <taxon>Preaxostyla</taxon>
        <taxon>Oxymonadida</taxon>
        <taxon>Streblomastigidae</taxon>
        <taxon>Streblomastix</taxon>
    </lineage>
</organism>
<name>A0A5J4TSJ8_9EUKA</name>